<keyword evidence="3" id="KW-1185">Reference proteome</keyword>
<sequence length="152" mass="17492">MTKIVFYTLMLSVLSSSFVACQKKTVKNKNVTNVYQQELESEIWITNHIISLDPKIEHYTLTKFVERKFVGNLTSFADKTHFNSQFVSFCGSDHFTTVSGKYEFFDKDKISIAVDSVTYQGEGKKPTEYRNGKELEFLISKIGDTIIFTKQN</sequence>
<accession>A0A226GZ61</accession>
<evidence type="ECO:0000313" key="2">
    <source>
        <dbReference type="EMBL" id="OXA87303.1"/>
    </source>
</evidence>
<organism evidence="2 3">
    <name type="scientific">Flavobacterium hercynium</name>
    <dbReference type="NCBI Taxonomy" id="387094"/>
    <lineage>
        <taxon>Bacteria</taxon>
        <taxon>Pseudomonadati</taxon>
        <taxon>Bacteroidota</taxon>
        <taxon>Flavobacteriia</taxon>
        <taxon>Flavobacteriales</taxon>
        <taxon>Flavobacteriaceae</taxon>
        <taxon>Flavobacterium</taxon>
    </lineage>
</organism>
<proteinExistence type="predicted"/>
<dbReference type="Proteomes" id="UP000198345">
    <property type="component" value="Unassembled WGS sequence"/>
</dbReference>
<evidence type="ECO:0000256" key="1">
    <source>
        <dbReference type="SAM" id="SignalP"/>
    </source>
</evidence>
<feature type="signal peptide" evidence="1">
    <location>
        <begin position="1"/>
        <end position="20"/>
    </location>
</feature>
<dbReference type="RefSeq" id="WP_089051044.1">
    <property type="nucleotide sequence ID" value="NZ_FXTV01000006.1"/>
</dbReference>
<dbReference type="AlphaFoldDB" id="A0A226GZ61"/>
<evidence type="ECO:0000313" key="3">
    <source>
        <dbReference type="Proteomes" id="UP000198345"/>
    </source>
</evidence>
<reference evidence="2 3" key="1">
    <citation type="submission" date="2016-11" db="EMBL/GenBank/DDBJ databases">
        <title>Whole genomes of Flavobacteriaceae.</title>
        <authorList>
            <person name="Stine C."/>
            <person name="Li C."/>
            <person name="Tadesse D."/>
        </authorList>
    </citation>
    <scope>NUCLEOTIDE SEQUENCE [LARGE SCALE GENOMIC DNA]</scope>
    <source>
        <strain evidence="2 3">DSM 18292</strain>
    </source>
</reference>
<name>A0A226GZ61_9FLAO</name>
<dbReference type="EMBL" id="MUGW01000036">
    <property type="protein sequence ID" value="OXA87303.1"/>
    <property type="molecule type" value="Genomic_DNA"/>
</dbReference>
<protein>
    <recommendedName>
        <fullName evidence="4">Lipocalin-like domain-containing protein</fullName>
    </recommendedName>
</protein>
<feature type="chain" id="PRO_5012466200" description="Lipocalin-like domain-containing protein" evidence="1">
    <location>
        <begin position="21"/>
        <end position="152"/>
    </location>
</feature>
<keyword evidence="1" id="KW-0732">Signal</keyword>
<dbReference type="PROSITE" id="PS51257">
    <property type="entry name" value="PROKAR_LIPOPROTEIN"/>
    <property type="match status" value="1"/>
</dbReference>
<comment type="caution">
    <text evidence="2">The sequence shown here is derived from an EMBL/GenBank/DDBJ whole genome shotgun (WGS) entry which is preliminary data.</text>
</comment>
<gene>
    <name evidence="2" type="ORF">B0A66_16970</name>
</gene>
<evidence type="ECO:0008006" key="4">
    <source>
        <dbReference type="Google" id="ProtNLM"/>
    </source>
</evidence>
<dbReference type="OrthoDB" id="995764at2"/>